<feature type="transmembrane region" description="Helical" evidence="8">
    <location>
        <begin position="80"/>
        <end position="102"/>
    </location>
</feature>
<dbReference type="EMBL" id="JAIXMP010000007">
    <property type="protein sequence ID" value="KAI9270327.1"/>
    <property type="molecule type" value="Genomic_DNA"/>
</dbReference>
<keyword evidence="6 8" id="KW-0406">Ion transport</keyword>
<keyword evidence="12" id="KW-1185">Reference proteome</keyword>
<dbReference type="GO" id="GO:0005886">
    <property type="term" value="C:plasma membrane"/>
    <property type="evidence" value="ECO:0007669"/>
    <property type="project" value="TreeGrafter"/>
</dbReference>
<comment type="caution">
    <text evidence="11">The sequence shown here is derived from an EMBL/GenBank/DDBJ whole genome shotgun (WGS) entry which is preliminary data.</text>
</comment>
<keyword evidence="4 8" id="KW-0812">Transmembrane</keyword>
<accession>A0AAD5KFZ4</accession>
<feature type="transmembrane region" description="Helical" evidence="8">
    <location>
        <begin position="207"/>
        <end position="229"/>
    </location>
</feature>
<organism evidence="11 12">
    <name type="scientific">Phascolomyces articulosus</name>
    <dbReference type="NCBI Taxonomy" id="60185"/>
    <lineage>
        <taxon>Eukaryota</taxon>
        <taxon>Fungi</taxon>
        <taxon>Fungi incertae sedis</taxon>
        <taxon>Mucoromycota</taxon>
        <taxon>Mucoromycotina</taxon>
        <taxon>Mucoromycetes</taxon>
        <taxon>Mucorales</taxon>
        <taxon>Lichtheimiaceae</taxon>
        <taxon>Phascolomyces</taxon>
    </lineage>
</organism>
<feature type="transmembrane region" description="Helical" evidence="8">
    <location>
        <begin position="45"/>
        <end position="68"/>
    </location>
</feature>
<evidence type="ECO:0000256" key="3">
    <source>
        <dbReference type="ARBA" id="ARBA00022448"/>
    </source>
</evidence>
<comment type="similarity">
    <text evidence="2 8">Belongs to the ZIP transporter (TC 2.A.5) family.</text>
</comment>
<gene>
    <name evidence="11" type="ORF">BDA99DRAFT_501488</name>
</gene>
<keyword evidence="3 8" id="KW-0813">Transport</keyword>
<evidence type="ECO:0000313" key="11">
    <source>
        <dbReference type="EMBL" id="KAI9270327.1"/>
    </source>
</evidence>
<feature type="transmembrane region" description="Helical" evidence="8">
    <location>
        <begin position="301"/>
        <end position="323"/>
    </location>
</feature>
<dbReference type="NCBIfam" id="TIGR00820">
    <property type="entry name" value="zip"/>
    <property type="match status" value="1"/>
</dbReference>
<evidence type="ECO:0000256" key="1">
    <source>
        <dbReference type="ARBA" id="ARBA00004141"/>
    </source>
</evidence>
<feature type="signal peptide" evidence="10">
    <location>
        <begin position="1"/>
        <end position="21"/>
    </location>
</feature>
<feature type="chain" id="PRO_5042127344" evidence="10">
    <location>
        <begin position="22"/>
        <end position="363"/>
    </location>
</feature>
<dbReference type="Pfam" id="PF02535">
    <property type="entry name" value="Zip"/>
    <property type="match status" value="1"/>
</dbReference>
<evidence type="ECO:0000256" key="2">
    <source>
        <dbReference type="ARBA" id="ARBA00006939"/>
    </source>
</evidence>
<reference evidence="11" key="2">
    <citation type="submission" date="2023-02" db="EMBL/GenBank/DDBJ databases">
        <authorList>
            <consortium name="DOE Joint Genome Institute"/>
            <person name="Mondo S.J."/>
            <person name="Chang Y."/>
            <person name="Wang Y."/>
            <person name="Ahrendt S."/>
            <person name="Andreopoulos W."/>
            <person name="Barry K."/>
            <person name="Beard J."/>
            <person name="Benny G.L."/>
            <person name="Blankenship S."/>
            <person name="Bonito G."/>
            <person name="Cuomo C."/>
            <person name="Desiro A."/>
            <person name="Gervers K.A."/>
            <person name="Hundley H."/>
            <person name="Kuo A."/>
            <person name="LaButti K."/>
            <person name="Lang B.F."/>
            <person name="Lipzen A."/>
            <person name="O'Donnell K."/>
            <person name="Pangilinan J."/>
            <person name="Reynolds N."/>
            <person name="Sandor L."/>
            <person name="Smith M.W."/>
            <person name="Tsang A."/>
            <person name="Grigoriev I.V."/>
            <person name="Stajich J.E."/>
            <person name="Spatafora J.W."/>
        </authorList>
    </citation>
    <scope>NUCLEOTIDE SEQUENCE</scope>
    <source>
        <strain evidence="11">RSA 2281</strain>
    </source>
</reference>
<evidence type="ECO:0000256" key="9">
    <source>
        <dbReference type="SAM" id="MobiDB-lite"/>
    </source>
</evidence>
<evidence type="ECO:0000256" key="7">
    <source>
        <dbReference type="ARBA" id="ARBA00023136"/>
    </source>
</evidence>
<feature type="region of interest" description="Disordered" evidence="9">
    <location>
        <begin position="158"/>
        <end position="186"/>
    </location>
</feature>
<dbReference type="InterPro" id="IPR004698">
    <property type="entry name" value="Zn/Fe_permease_fun/pln"/>
</dbReference>
<evidence type="ECO:0000256" key="5">
    <source>
        <dbReference type="ARBA" id="ARBA00022989"/>
    </source>
</evidence>
<evidence type="ECO:0000256" key="10">
    <source>
        <dbReference type="SAM" id="SignalP"/>
    </source>
</evidence>
<evidence type="ECO:0000256" key="4">
    <source>
        <dbReference type="ARBA" id="ARBA00022692"/>
    </source>
</evidence>
<keyword evidence="5 8" id="KW-1133">Transmembrane helix</keyword>
<keyword evidence="10" id="KW-0732">Signal</keyword>
<keyword evidence="7 8" id="KW-0472">Membrane</keyword>
<protein>
    <submittedName>
        <fullName evidence="11">Zinc/iron permease</fullName>
    </submittedName>
</protein>
<name>A0AAD5KFZ4_9FUNG</name>
<reference evidence="11" key="1">
    <citation type="journal article" date="2022" name="IScience">
        <title>Evolution of zygomycete secretomes and the origins of terrestrial fungal ecologies.</title>
        <authorList>
            <person name="Chang Y."/>
            <person name="Wang Y."/>
            <person name="Mondo S."/>
            <person name="Ahrendt S."/>
            <person name="Andreopoulos W."/>
            <person name="Barry K."/>
            <person name="Beard J."/>
            <person name="Benny G.L."/>
            <person name="Blankenship S."/>
            <person name="Bonito G."/>
            <person name="Cuomo C."/>
            <person name="Desiro A."/>
            <person name="Gervers K.A."/>
            <person name="Hundley H."/>
            <person name="Kuo A."/>
            <person name="LaButti K."/>
            <person name="Lang B.F."/>
            <person name="Lipzen A."/>
            <person name="O'Donnell K."/>
            <person name="Pangilinan J."/>
            <person name="Reynolds N."/>
            <person name="Sandor L."/>
            <person name="Smith M.E."/>
            <person name="Tsang A."/>
            <person name="Grigoriev I.V."/>
            <person name="Stajich J.E."/>
            <person name="Spatafora J.W."/>
        </authorList>
    </citation>
    <scope>NUCLEOTIDE SEQUENCE</scope>
    <source>
        <strain evidence="11">RSA 2281</strain>
    </source>
</reference>
<sequence>MEKLIAFILLLWSILPLVAKAQEVEAEDSEESCVREDLSDYNMPLRIGSLFIILGTSAVGTFVPMILHRIRPYSKGSIRDWILTVGKFFGTGVILATAFIHMLPESLEKFDSPCLTEGWKTYGAFAGVFCMIASFALQLLELSAATYMDNLRAKRQNSNEYNNSHDSFSEPDLEKKNNSSSSTAFEHGGHVHGGAFFEEDEKAFRNVGVMMLELGIVMHSIIIGITLANTGKEEFITLLIALVFHQFFEGIALGTRINEMEHKSWVRPFLLGGLFIIMTPIGVAIGIGIHSSFNPNSSSSVLSSAILDSLSAGILLYNAYVSLMSAEINHNIKFRQSPFVHKLVCFISMYVGAGVMALIGKWA</sequence>
<dbReference type="AlphaFoldDB" id="A0AAD5KFZ4"/>
<dbReference type="Proteomes" id="UP001209540">
    <property type="component" value="Unassembled WGS sequence"/>
</dbReference>
<feature type="transmembrane region" description="Helical" evidence="8">
    <location>
        <begin position="269"/>
        <end position="289"/>
    </location>
</feature>
<dbReference type="PANTHER" id="PTHR11040:SF44">
    <property type="entry name" value="PROTEIN ZNTC-RELATED"/>
    <property type="match status" value="1"/>
</dbReference>
<dbReference type="GO" id="GO:0005385">
    <property type="term" value="F:zinc ion transmembrane transporter activity"/>
    <property type="evidence" value="ECO:0007669"/>
    <property type="project" value="InterPro"/>
</dbReference>
<proteinExistence type="inferred from homology"/>
<dbReference type="PANTHER" id="PTHR11040">
    <property type="entry name" value="ZINC/IRON TRANSPORTER"/>
    <property type="match status" value="1"/>
</dbReference>
<comment type="subcellular location">
    <subcellularLocation>
        <location evidence="1 8">Membrane</location>
        <topology evidence="1 8">Multi-pass membrane protein</topology>
    </subcellularLocation>
</comment>
<feature type="transmembrane region" description="Helical" evidence="8">
    <location>
        <begin position="235"/>
        <end position="257"/>
    </location>
</feature>
<evidence type="ECO:0000256" key="6">
    <source>
        <dbReference type="ARBA" id="ARBA00023065"/>
    </source>
</evidence>
<dbReference type="InterPro" id="IPR003689">
    <property type="entry name" value="ZIP"/>
</dbReference>
<feature type="transmembrane region" description="Helical" evidence="8">
    <location>
        <begin position="343"/>
        <end position="362"/>
    </location>
</feature>
<feature type="transmembrane region" description="Helical" evidence="8">
    <location>
        <begin position="122"/>
        <end position="147"/>
    </location>
</feature>
<evidence type="ECO:0000256" key="8">
    <source>
        <dbReference type="RuleBase" id="RU362088"/>
    </source>
</evidence>
<evidence type="ECO:0000313" key="12">
    <source>
        <dbReference type="Proteomes" id="UP001209540"/>
    </source>
</evidence>